<dbReference type="InterPro" id="IPR042099">
    <property type="entry name" value="ANL_N_sf"/>
</dbReference>
<dbReference type="Gene3D" id="3.40.50.1820">
    <property type="entry name" value="alpha/beta hydrolase"/>
    <property type="match status" value="1"/>
</dbReference>
<feature type="compositionally biased region" description="Low complexity" evidence="3">
    <location>
        <begin position="547"/>
        <end position="567"/>
    </location>
</feature>
<dbReference type="PANTHER" id="PTHR45527">
    <property type="entry name" value="NONRIBOSOMAL PEPTIDE SYNTHETASE"/>
    <property type="match status" value="1"/>
</dbReference>
<dbReference type="PROSITE" id="PS50075">
    <property type="entry name" value="CARRIER"/>
    <property type="match status" value="1"/>
</dbReference>
<keyword evidence="2" id="KW-0597">Phosphoprotein</keyword>
<dbReference type="GO" id="GO:0005737">
    <property type="term" value="C:cytoplasm"/>
    <property type="evidence" value="ECO:0007669"/>
    <property type="project" value="TreeGrafter"/>
</dbReference>
<dbReference type="Gene3D" id="3.40.50.12780">
    <property type="entry name" value="N-terminal domain of ligase-like"/>
    <property type="match status" value="1"/>
</dbReference>
<dbReference type="NCBIfam" id="TIGR02353">
    <property type="entry name" value="NRPS_term_dom"/>
    <property type="match status" value="1"/>
</dbReference>
<feature type="transmembrane region" description="Helical" evidence="4">
    <location>
        <begin position="998"/>
        <end position="1023"/>
    </location>
</feature>
<dbReference type="SUPFAM" id="SSF47336">
    <property type="entry name" value="ACP-like"/>
    <property type="match status" value="1"/>
</dbReference>
<dbReference type="CDD" id="cd05930">
    <property type="entry name" value="A_NRPS"/>
    <property type="match status" value="1"/>
</dbReference>
<dbReference type="Gene3D" id="3.30.300.30">
    <property type="match status" value="1"/>
</dbReference>
<evidence type="ECO:0000259" key="5">
    <source>
        <dbReference type="PROSITE" id="PS50075"/>
    </source>
</evidence>
<dbReference type="Gene3D" id="2.160.10.10">
    <property type="entry name" value="Hexapeptide repeat proteins"/>
    <property type="match status" value="2"/>
</dbReference>
<organism evidence="6 7">
    <name type="scientific">Subtercola lobariae</name>
    <dbReference type="NCBI Taxonomy" id="1588641"/>
    <lineage>
        <taxon>Bacteria</taxon>
        <taxon>Bacillati</taxon>
        <taxon>Actinomycetota</taxon>
        <taxon>Actinomycetes</taxon>
        <taxon>Micrococcales</taxon>
        <taxon>Microbacteriaceae</taxon>
        <taxon>Subtercola</taxon>
    </lineage>
</organism>
<dbReference type="SUPFAM" id="SSF56801">
    <property type="entry name" value="Acetyl-CoA synthetase-like"/>
    <property type="match status" value="1"/>
</dbReference>
<dbReference type="Pfam" id="PF13193">
    <property type="entry name" value="AMP-binding_C"/>
    <property type="match status" value="1"/>
</dbReference>
<evidence type="ECO:0000313" key="6">
    <source>
        <dbReference type="EMBL" id="GGF25381.1"/>
    </source>
</evidence>
<dbReference type="InterPro" id="IPR029058">
    <property type="entry name" value="AB_hydrolase_fold"/>
</dbReference>
<dbReference type="EMBL" id="BMGP01000003">
    <property type="protein sequence ID" value="GGF25381.1"/>
    <property type="molecule type" value="Genomic_DNA"/>
</dbReference>
<dbReference type="InterPro" id="IPR009081">
    <property type="entry name" value="PP-bd_ACP"/>
</dbReference>
<comment type="caution">
    <text evidence="6">The sequence shown here is derived from an EMBL/GenBank/DDBJ whole genome shotgun (WGS) entry which is preliminary data.</text>
</comment>
<dbReference type="InterPro" id="IPR000873">
    <property type="entry name" value="AMP-dep_synth/lig_dom"/>
</dbReference>
<dbReference type="InterPro" id="IPR012728">
    <property type="entry name" value="Pls/PosA_C"/>
</dbReference>
<feature type="region of interest" description="Disordered" evidence="3">
    <location>
        <begin position="1"/>
        <end position="24"/>
    </location>
</feature>
<keyword evidence="4" id="KW-0472">Membrane</keyword>
<dbReference type="PROSITE" id="PS00455">
    <property type="entry name" value="AMP_BINDING"/>
    <property type="match status" value="1"/>
</dbReference>
<dbReference type="GO" id="GO:0044550">
    <property type="term" value="P:secondary metabolite biosynthetic process"/>
    <property type="evidence" value="ECO:0007669"/>
    <property type="project" value="TreeGrafter"/>
</dbReference>
<evidence type="ECO:0000256" key="4">
    <source>
        <dbReference type="SAM" id="Phobius"/>
    </source>
</evidence>
<keyword evidence="4" id="KW-0812">Transmembrane</keyword>
<name>A0A917EYL9_9MICO</name>
<dbReference type="InterPro" id="IPR045851">
    <property type="entry name" value="AMP-bd_C_sf"/>
</dbReference>
<dbReference type="NCBIfam" id="TIGR01733">
    <property type="entry name" value="AA-adenyl-dom"/>
    <property type="match status" value="1"/>
</dbReference>
<dbReference type="RefSeq" id="WP_188677250.1">
    <property type="nucleotide sequence ID" value="NZ_BMGP01000003.1"/>
</dbReference>
<dbReference type="Pfam" id="PF00550">
    <property type="entry name" value="PP-binding"/>
    <property type="match status" value="1"/>
</dbReference>
<keyword evidence="7" id="KW-1185">Reference proteome</keyword>
<feature type="transmembrane region" description="Helical" evidence="4">
    <location>
        <begin position="684"/>
        <end position="703"/>
    </location>
</feature>
<dbReference type="SMART" id="SM00823">
    <property type="entry name" value="PKS_PP"/>
    <property type="match status" value="1"/>
</dbReference>
<feature type="transmembrane region" description="Helical" evidence="4">
    <location>
        <begin position="901"/>
        <end position="930"/>
    </location>
</feature>
<proteinExistence type="predicted"/>
<dbReference type="Pfam" id="PF00501">
    <property type="entry name" value="AMP-binding"/>
    <property type="match status" value="1"/>
</dbReference>
<feature type="transmembrane region" description="Helical" evidence="4">
    <location>
        <begin position="709"/>
        <end position="728"/>
    </location>
</feature>
<feature type="transmembrane region" description="Helical" evidence="4">
    <location>
        <begin position="1234"/>
        <end position="1258"/>
    </location>
</feature>
<feature type="transmembrane region" description="Helical" evidence="4">
    <location>
        <begin position="1207"/>
        <end position="1228"/>
    </location>
</feature>
<feature type="domain" description="Carrier" evidence="5">
    <location>
        <begin position="574"/>
        <end position="648"/>
    </location>
</feature>
<gene>
    <name evidence="6" type="ORF">GCM10011399_18620</name>
</gene>
<feature type="region of interest" description="Disordered" evidence="3">
    <location>
        <begin position="538"/>
        <end position="571"/>
    </location>
</feature>
<protein>
    <recommendedName>
        <fullName evidence="5">Carrier domain-containing protein</fullName>
    </recommendedName>
</protein>
<dbReference type="InterPro" id="IPR010071">
    <property type="entry name" value="AA_adenyl_dom"/>
</dbReference>
<dbReference type="Proteomes" id="UP000598775">
    <property type="component" value="Unassembled WGS sequence"/>
</dbReference>
<evidence type="ECO:0000256" key="3">
    <source>
        <dbReference type="SAM" id="MobiDB-lite"/>
    </source>
</evidence>
<dbReference type="InterPro" id="IPR011004">
    <property type="entry name" value="Trimer_LpxA-like_sf"/>
</dbReference>
<dbReference type="GO" id="GO:0043041">
    <property type="term" value="P:amino acid activation for nonribosomal peptide biosynthetic process"/>
    <property type="evidence" value="ECO:0007669"/>
    <property type="project" value="TreeGrafter"/>
</dbReference>
<evidence type="ECO:0000256" key="1">
    <source>
        <dbReference type="ARBA" id="ARBA00022450"/>
    </source>
</evidence>
<evidence type="ECO:0000256" key="2">
    <source>
        <dbReference type="ARBA" id="ARBA00022553"/>
    </source>
</evidence>
<dbReference type="PANTHER" id="PTHR45527:SF1">
    <property type="entry name" value="FATTY ACID SYNTHASE"/>
    <property type="match status" value="1"/>
</dbReference>
<dbReference type="InterPro" id="IPR020845">
    <property type="entry name" value="AMP-binding_CS"/>
</dbReference>
<keyword evidence="1" id="KW-0596">Phosphopantetheine</keyword>
<dbReference type="InterPro" id="IPR025110">
    <property type="entry name" value="AMP-bd_C"/>
</dbReference>
<sequence>MPPSTPPPGTGTGAQTPGLLLAGDRAPEPRTLMDILRETAAANPQASALADASGTLSYRELLRAVNASAARLAEAGVRRGDRVGIRIPSGTRTIYISILATLAVGASYVPVDADDPEERATLVFTEAAVVGIVGASGEIVLNRALARVDARRLQPAEVVFSHAPTTSIPTLGTPTGTLPVVGGPTVDDDAWIIFTSGSTGTPKGVAVTHHSAAAFVDAEARLFLQADPIGPGDRVLAGLSVAFDASCEEMWLAWRHGACLVPAPRSLVRSGVDLGPWLIAHGVTIVSTVPTLAALWPPESLELVRLLIFGGEACPPELAARLAVDGREVWNTYGPTEATVVACGALLTGEVPVRIGLPLDGWNLAVVDGDGHPVGEGEIGELIIGGVGLARYLDPAKDAEKYAPMPSLGWQRAYRSGDLVVFDSDGLVFQGRVDDQIKLGGRRIELGEIEAALQALPGVAGAAVVVQRTAAGNQILVGYIAPSETLFDTAAATRLLREELPAALIPLLAVVDSLPTRTSGKVDKAALPWPLPGAGSAGGVGAGGNGDSRAGGRNSSTAGSSGSSTAGHPDALTTALGETGVWLAEQWTAILGAPVQSPDDDFFAFGGGSLSAAQLVSAIRTRFAETTVADIYDHPRIGALAAELDARTPAVSASREPVRPTPVGTQLAQTLLGIPLYVLVGLRWLVYVLAANNILSAFGVFPWAPTISWWYLLIGFIVLITPFGRMAISVLSARALLAGVEPGDYPRGGNVHVRLWLAEQIAHLVGATNLAGAPWIITYARALGAKIGPGVDLHSLPPITGMLKIGARASIEPEVDLAGYWIDGDVLHLGQVQVGADAAVGARSTLLPGTHIGRRAEIAPGSAVSGRVPSGQLWAGSPAQRIGKARPDWPDHRPPRNTRWLFAYALGSVALSLLPVVAVLAGAAVVGLFLGLSLDPSAVHGLGSIAGGGAADTADIARANAQAAAAAAAQFAHSSNGMSLLGSLGGASSTSMATLGDAAWRALAAIPLATLAAGIVYAGLTVIAARLLGIGIRPGSYPVRSRVGWQVWATERLLDAARTILFPFYASLFTPVWLRMLGATVGKNVEASTVLLLPVMTTIGDHAFLADDTMVASYELGGGWLRIDEARVGKRAFLGNSGMTAPGRAVPRNGLVAVLSATPRKAKNGSSWLGNPPVRLRRQVNEFDEGRTFRPSSALRLARALWEIGRIVPVMISVAIGLGIAVLLEWLLGALGLGWAIVLSGAVMLAAGAVAAAVTTAAKWALVGRIRRDEHPLWSSFVWRNEVSDTFVEMVAAPWFANAASGTPALAWWLRSLGTSVGRGVWCETYWLPEADLVSLGAGSTVNRGCVVQTHLFHDRVMSLDGVTLDDGATLGPHGVILPAAAIGSNATVGPASLVMRGENVPAGSRWAGNPIAPWAVHTGEADTLTTDAAVAGLESPTVGGAF</sequence>
<keyword evidence="4" id="KW-1133">Transmembrane helix</keyword>
<dbReference type="InterPro" id="IPR020806">
    <property type="entry name" value="PKS_PP-bd"/>
</dbReference>
<evidence type="ECO:0000313" key="7">
    <source>
        <dbReference type="Proteomes" id="UP000598775"/>
    </source>
</evidence>
<dbReference type="InterPro" id="IPR036736">
    <property type="entry name" value="ACP-like_sf"/>
</dbReference>
<dbReference type="SUPFAM" id="SSF51161">
    <property type="entry name" value="Trimeric LpxA-like enzymes"/>
    <property type="match status" value="3"/>
</dbReference>
<reference evidence="6 7" key="1">
    <citation type="journal article" date="2014" name="Int. J. Syst. Evol. Microbiol.">
        <title>Complete genome sequence of Corynebacterium casei LMG S-19264T (=DSM 44701T), isolated from a smear-ripened cheese.</title>
        <authorList>
            <consortium name="US DOE Joint Genome Institute (JGI-PGF)"/>
            <person name="Walter F."/>
            <person name="Albersmeier A."/>
            <person name="Kalinowski J."/>
            <person name="Ruckert C."/>
        </authorList>
    </citation>
    <scope>NUCLEOTIDE SEQUENCE [LARGE SCALE GENOMIC DNA]</scope>
    <source>
        <strain evidence="6 7">CGMCC 1.12976</strain>
    </source>
</reference>
<accession>A0A917EYL9</accession>
<dbReference type="GO" id="GO:0031177">
    <property type="term" value="F:phosphopantetheine binding"/>
    <property type="evidence" value="ECO:0007669"/>
    <property type="project" value="InterPro"/>
</dbReference>